<name>H1Y369_9SPHI</name>
<proteinExistence type="predicted"/>
<organism evidence="1 2">
    <name type="scientific">Mucilaginibacter paludis DSM 18603</name>
    <dbReference type="NCBI Taxonomy" id="714943"/>
    <lineage>
        <taxon>Bacteria</taxon>
        <taxon>Pseudomonadati</taxon>
        <taxon>Bacteroidota</taxon>
        <taxon>Sphingobacteriia</taxon>
        <taxon>Sphingobacteriales</taxon>
        <taxon>Sphingobacteriaceae</taxon>
        <taxon>Mucilaginibacter</taxon>
    </lineage>
</organism>
<gene>
    <name evidence="1" type="ORF">Mucpa_4802</name>
</gene>
<dbReference type="HOGENOM" id="CLU_2936576_0_0_10"/>
<dbReference type="EMBL" id="CM001403">
    <property type="protein sequence ID" value="EHQ28887.1"/>
    <property type="molecule type" value="Genomic_DNA"/>
</dbReference>
<accession>H1Y369</accession>
<dbReference type="Proteomes" id="UP000002774">
    <property type="component" value="Chromosome"/>
</dbReference>
<sequence>MMLVIKNKPLLSVSEGFVAKQKRRSIFWYYYRQVKNKQFFQVNCLSKIFMKCFRDIALYL</sequence>
<reference evidence="1" key="1">
    <citation type="submission" date="2011-09" db="EMBL/GenBank/DDBJ databases">
        <title>The permanent draft genome of Mucilaginibacter paludis DSM 18603.</title>
        <authorList>
            <consortium name="US DOE Joint Genome Institute (JGI-PGF)"/>
            <person name="Lucas S."/>
            <person name="Han J."/>
            <person name="Lapidus A."/>
            <person name="Bruce D."/>
            <person name="Goodwin L."/>
            <person name="Pitluck S."/>
            <person name="Peters L."/>
            <person name="Kyrpides N."/>
            <person name="Mavromatis K."/>
            <person name="Ivanova N."/>
            <person name="Mikhailova N."/>
            <person name="Held B."/>
            <person name="Detter J.C."/>
            <person name="Tapia R."/>
            <person name="Han C."/>
            <person name="Land M."/>
            <person name="Hauser L."/>
            <person name="Markowitz V."/>
            <person name="Cheng J.-F."/>
            <person name="Hugenholtz P."/>
            <person name="Woyke T."/>
            <person name="Wu D."/>
            <person name="Tindall B."/>
            <person name="Brambilla E."/>
            <person name="Klenk H.-P."/>
            <person name="Eisen J.A."/>
        </authorList>
    </citation>
    <scope>NUCLEOTIDE SEQUENCE [LARGE SCALE GENOMIC DNA]</scope>
    <source>
        <strain evidence="1">DSM 18603</strain>
    </source>
</reference>
<evidence type="ECO:0000313" key="2">
    <source>
        <dbReference type="Proteomes" id="UP000002774"/>
    </source>
</evidence>
<keyword evidence="2" id="KW-1185">Reference proteome</keyword>
<evidence type="ECO:0000313" key="1">
    <source>
        <dbReference type="EMBL" id="EHQ28887.1"/>
    </source>
</evidence>
<dbReference type="AlphaFoldDB" id="H1Y369"/>
<protein>
    <submittedName>
        <fullName evidence="1">Uncharacterized protein</fullName>
    </submittedName>
</protein>